<evidence type="ECO:0000313" key="5">
    <source>
        <dbReference type="Proteomes" id="UP000276985"/>
    </source>
</evidence>
<reference evidence="3 5" key="3">
    <citation type="submission" date="2018-12" db="EMBL/GenBank/DDBJ databases">
        <title>Pseudomonas aeruginosa Diversity Panel.</title>
        <authorList>
            <person name="Snesrud E."/>
            <person name="Mcgann P."/>
        </authorList>
    </citation>
    <scope>NUCLEOTIDE SEQUENCE [LARGE SCALE GENOMIC DNA]</scope>
    <source>
        <strain evidence="3 5">MRSN6241</strain>
    </source>
</reference>
<evidence type="ECO:0000313" key="4">
    <source>
        <dbReference type="Proteomes" id="UP000045039"/>
    </source>
</evidence>
<evidence type="ECO:0000313" key="2">
    <source>
        <dbReference type="EMBL" id="CRO52646.1"/>
    </source>
</evidence>
<gene>
    <name evidence="3" type="ORF">DY940_29050</name>
    <name evidence="2" type="ORF">PAERUG_P19_London_7_VIM_2_05_10_01851</name>
</gene>
<evidence type="ECO:0000313" key="3">
    <source>
        <dbReference type="EMBL" id="RTS40589.1"/>
    </source>
</evidence>
<dbReference type="RefSeq" id="WP_012077911.1">
    <property type="nucleotide sequence ID" value="NZ_BIFN01000017.1"/>
</dbReference>
<accession>A0A424ZDX3</accession>
<name>A0A424ZDX3_PSEAI</name>
<protein>
    <recommendedName>
        <fullName evidence="6">Integrase</fullName>
    </recommendedName>
</protein>
<comment type="caution">
    <text evidence="2">The sequence shown here is derived from an EMBL/GenBank/DDBJ whole genome shotgun (WGS) entry which is preliminary data.</text>
</comment>
<feature type="compositionally biased region" description="Basic residues" evidence="1">
    <location>
        <begin position="1"/>
        <end position="18"/>
    </location>
</feature>
<evidence type="ECO:0000256" key="1">
    <source>
        <dbReference type="SAM" id="MobiDB-lite"/>
    </source>
</evidence>
<dbReference type="AlphaFoldDB" id="A0A424ZDX3"/>
<reference evidence="2" key="2">
    <citation type="submission" date="2015-06" db="EMBL/GenBank/DDBJ databases">
        <authorList>
            <person name="Radhakrishnan R."/>
            <person name="Underwood A."/>
            <person name="Al-Shahib A."/>
        </authorList>
    </citation>
    <scope>NUCLEOTIDE SEQUENCE</scope>
    <source>
        <strain evidence="2">P19_London_7_VIM_2_05_10</strain>
    </source>
</reference>
<dbReference type="Proteomes" id="UP000045039">
    <property type="component" value="Unassembled WGS sequence"/>
</dbReference>
<reference evidence="4" key="1">
    <citation type="submission" date="2015-06" db="EMBL/GenBank/DDBJ databases">
        <authorList>
            <person name="Radhakrishnan Rajesh"/>
            <person name="Underwood Anthony"/>
            <person name="Al-Shahib Ali"/>
        </authorList>
    </citation>
    <scope>NUCLEOTIDE SEQUENCE [LARGE SCALE GENOMIC DNA]</scope>
    <source>
        <strain evidence="4">P19_London_7_VIM_2_05_10</strain>
    </source>
</reference>
<evidence type="ECO:0008006" key="6">
    <source>
        <dbReference type="Google" id="ProtNLM"/>
    </source>
</evidence>
<dbReference type="EMBL" id="RXTL01000041">
    <property type="protein sequence ID" value="RTS40589.1"/>
    <property type="molecule type" value="Genomic_DNA"/>
</dbReference>
<dbReference type="EMBL" id="CVVU01000110">
    <property type="protein sequence ID" value="CRO52646.1"/>
    <property type="molecule type" value="Genomic_DNA"/>
</dbReference>
<proteinExistence type="predicted"/>
<sequence>MARHARSTKGKASSGKKKSGLELKVRNDGRQSGCTVVSFDFLTDWLGEDAEDFLKGISRFSRRYTSAAPTYAIRRILQYWAMMHRKRGWKKPKDTDANNFKLQLSELRRSFYTDETEKGLALITTSNKWMSFVRLIEVLVVAEVIPKITIGAYVRAPGKSEIITERQSVVDGAAVVSVPKSFRPDKNSYNDDLFESISLTASDEKYLTEYTARINRVLDTIKSCALEDFNLLKSKQAEGDALIKNTGCGYLTDMKENPWLMRYFDFSTRRHYFEADGGHPNLLGNLLSVVHHEMGGIPKPHRKFKSSDRRPVSNSGNSHWQYVARYGKNKLIPYLGLMNSEAAAVCMLLIMIEHPRFNSTSLYRAKIEDADGFAILLSSADGNNLRLTVKKPRAREQKSEVLSDLARDVISKVMEWTAPIREELRKQGRNEEASNLWVGISSLNYDLKSFSEKALVGALYMNPIWRSTGKEEFSTRACSFVDRHPVLMPWRDKINFKAIRVNVGVATYLNTDGDLVATAKAFGHKHIRTTINNYIPLALQRAIFERQIRRHQNLLITSAMNEESEMLKISDFRTVEQLHEFLKSIDNYLFESELEAQRRETSEKITIDIATLSRLVISNDPEALAVAMLYRDALDKATPTFLNRPDSLTGVTPKFWMDFIDAVMAPLPLSMSDLSNLVKKALLKKEAMSAMVVLPEVG</sequence>
<organism evidence="2 4">
    <name type="scientific">Pseudomonas aeruginosa</name>
    <dbReference type="NCBI Taxonomy" id="287"/>
    <lineage>
        <taxon>Bacteria</taxon>
        <taxon>Pseudomonadati</taxon>
        <taxon>Pseudomonadota</taxon>
        <taxon>Gammaproteobacteria</taxon>
        <taxon>Pseudomonadales</taxon>
        <taxon>Pseudomonadaceae</taxon>
        <taxon>Pseudomonas</taxon>
    </lineage>
</organism>
<feature type="region of interest" description="Disordered" evidence="1">
    <location>
        <begin position="1"/>
        <end position="24"/>
    </location>
</feature>
<dbReference type="Proteomes" id="UP000276985">
    <property type="component" value="Unassembled WGS sequence"/>
</dbReference>